<dbReference type="CDD" id="cd02440">
    <property type="entry name" value="AdoMet_MTases"/>
    <property type="match status" value="1"/>
</dbReference>
<name>A0A0E4FXC5_9BRAD</name>
<evidence type="ECO:0000313" key="6">
    <source>
        <dbReference type="Proteomes" id="UP000063308"/>
    </source>
</evidence>
<dbReference type="Pfam" id="PF13649">
    <property type="entry name" value="Methyltransf_25"/>
    <property type="match status" value="1"/>
</dbReference>
<proteinExistence type="predicted"/>
<evidence type="ECO:0000313" key="5">
    <source>
        <dbReference type="EMBL" id="BAR60831.1"/>
    </source>
</evidence>
<dbReference type="InterPro" id="IPR029063">
    <property type="entry name" value="SAM-dependent_MTases_sf"/>
</dbReference>
<dbReference type="PANTHER" id="PTHR43667">
    <property type="entry name" value="CYCLOPROPANE-FATTY-ACYL-PHOSPHOLIPID SYNTHASE"/>
    <property type="match status" value="1"/>
</dbReference>
<accession>A0A0E4FXC5</accession>
<dbReference type="Pfam" id="PF10119">
    <property type="entry name" value="MethyTransf_Reg"/>
    <property type="match status" value="1"/>
</dbReference>
<protein>
    <recommendedName>
        <fullName evidence="7">Methyltransferase</fullName>
    </recommendedName>
</protein>
<organism evidence="5 6">
    <name type="scientific">Bradyrhizobium diazoefficiens</name>
    <dbReference type="NCBI Taxonomy" id="1355477"/>
    <lineage>
        <taxon>Bacteria</taxon>
        <taxon>Pseudomonadati</taxon>
        <taxon>Pseudomonadota</taxon>
        <taxon>Alphaproteobacteria</taxon>
        <taxon>Hyphomicrobiales</taxon>
        <taxon>Nitrobacteraceae</taxon>
        <taxon>Bradyrhizobium</taxon>
    </lineage>
</organism>
<dbReference type="InterPro" id="IPR050723">
    <property type="entry name" value="CFA/CMAS"/>
</dbReference>
<sequence>MELRTMNIQTEHRHPSTGPTPYDEVYYPGHVYGLTHPNHLATIAAVYGMQAAPVERCRVLELGCGVGGNLLPMAFQYPNSEFVGVDLSGVTIERGHRNIATLGLSNIKLLHCDIMNVDESFGQYDYIIAHGVYSWVPPAVREKMMMIFKQNMAPRGVCYVSYNAHPFSHLRDLVRDMMRYHTRRLTDMKEKVGQARAILKFLSDGSKANSVHGAVMRDQYNRVLKSPDELLFHDDLDDGAEAFLLHEVAEDASRHGLQYLSDADFSRRYLAGYSEEVRATLQRFPESEFMARDQYQDFIDGNGFRRTLLCHDSISLSRQIDLDFVTRFHLLSTTNPVDPDACVTDDSAMEFENQDGSRVTVTNPLLKAAYLCLGRSWPRALSFGELLDGARALLGGRHTDDAEKVLTEAMFILACSGEVSFLLSRPFLLKEATEHPQASLLARRQAQTGPLVTNLLHQTVQLEDDRTRDFLQLLDGARTIDQITAEMTEKFGPTIQVDQKDSAGKPADPLLLSTRESVQRSLAMVGKLGLLVA</sequence>
<dbReference type="Pfam" id="PF21782">
    <property type="entry name" value="WHD_PKMT"/>
    <property type="match status" value="1"/>
</dbReference>
<dbReference type="Proteomes" id="UP000063308">
    <property type="component" value="Chromosome"/>
</dbReference>
<feature type="domain" description="PKMT C-terminal winged helix" evidence="4">
    <location>
        <begin position="434"/>
        <end position="491"/>
    </location>
</feature>
<evidence type="ECO:0000259" key="3">
    <source>
        <dbReference type="Pfam" id="PF13649"/>
    </source>
</evidence>
<dbReference type="AlphaFoldDB" id="A0A0E4FXC5"/>
<evidence type="ECO:0000259" key="2">
    <source>
        <dbReference type="Pfam" id="PF10119"/>
    </source>
</evidence>
<dbReference type="InterPro" id="IPR048976">
    <property type="entry name" value="WHD_PKMT"/>
</dbReference>
<dbReference type="PANTHER" id="PTHR43667:SF2">
    <property type="entry name" value="FATTY ACID C-METHYL TRANSFERASE"/>
    <property type="match status" value="1"/>
</dbReference>
<feature type="domain" description="Methyltransferase" evidence="3">
    <location>
        <begin position="59"/>
        <end position="156"/>
    </location>
</feature>
<evidence type="ECO:0000256" key="1">
    <source>
        <dbReference type="SAM" id="MobiDB-lite"/>
    </source>
</evidence>
<feature type="region of interest" description="Disordered" evidence="1">
    <location>
        <begin position="1"/>
        <end position="20"/>
    </location>
</feature>
<dbReference type="EMBL" id="AP014685">
    <property type="protein sequence ID" value="BAR60831.1"/>
    <property type="molecule type" value="Genomic_DNA"/>
</dbReference>
<reference evidence="5 6" key="1">
    <citation type="submission" date="2014-11" db="EMBL/GenBank/DDBJ databases">
        <title>Symbiosis island explosion on the genome of extra-slow-growing strains of soybean bradyrhizobia with massive insertion sequences.</title>
        <authorList>
            <person name="Iida T."/>
            <person name="Minamisawa K."/>
        </authorList>
    </citation>
    <scope>NUCLEOTIDE SEQUENCE [LARGE SCALE GENOMIC DNA]</scope>
    <source>
        <strain evidence="5 6">NK6</strain>
    </source>
</reference>
<dbReference type="InterPro" id="IPR041698">
    <property type="entry name" value="Methyltransf_25"/>
</dbReference>
<feature type="domain" description="Methyltransferase regulatory" evidence="2">
    <location>
        <begin position="228"/>
        <end position="311"/>
    </location>
</feature>
<evidence type="ECO:0008006" key="7">
    <source>
        <dbReference type="Google" id="ProtNLM"/>
    </source>
</evidence>
<gene>
    <name evidence="5" type="ORF">NK6_7680</name>
</gene>
<evidence type="ECO:0000259" key="4">
    <source>
        <dbReference type="Pfam" id="PF21782"/>
    </source>
</evidence>
<dbReference type="InterPro" id="IPR018773">
    <property type="entry name" value="MeTrfase_reg_dom_prd"/>
</dbReference>
<dbReference type="Gene3D" id="3.40.50.150">
    <property type="entry name" value="Vaccinia Virus protein VP39"/>
    <property type="match status" value="1"/>
</dbReference>
<dbReference type="SUPFAM" id="SSF53335">
    <property type="entry name" value="S-adenosyl-L-methionine-dependent methyltransferases"/>
    <property type="match status" value="1"/>
</dbReference>